<evidence type="ECO:0000256" key="6">
    <source>
        <dbReference type="SAM" id="Phobius"/>
    </source>
</evidence>
<feature type="domain" description="NfeD-like C-terminal" evidence="7">
    <location>
        <begin position="105"/>
        <end position="159"/>
    </location>
</feature>
<organism evidence="8">
    <name type="scientific">marine sediment metagenome</name>
    <dbReference type="NCBI Taxonomy" id="412755"/>
    <lineage>
        <taxon>unclassified sequences</taxon>
        <taxon>metagenomes</taxon>
        <taxon>ecological metagenomes</taxon>
    </lineage>
</organism>
<feature type="transmembrane region" description="Helical" evidence="6">
    <location>
        <begin position="52"/>
        <end position="74"/>
    </location>
</feature>
<evidence type="ECO:0000256" key="3">
    <source>
        <dbReference type="ARBA" id="ARBA00022989"/>
    </source>
</evidence>
<dbReference type="Gene3D" id="2.40.50.140">
    <property type="entry name" value="Nucleic acid-binding proteins"/>
    <property type="match status" value="1"/>
</dbReference>
<keyword evidence="3 6" id="KW-1133">Transmembrane helix</keyword>
<dbReference type="InterPro" id="IPR052165">
    <property type="entry name" value="Membrane_assoc_protease"/>
</dbReference>
<feature type="transmembrane region" description="Helical" evidence="6">
    <location>
        <begin position="27"/>
        <end position="45"/>
    </location>
</feature>
<keyword evidence="4 6" id="KW-0472">Membrane</keyword>
<dbReference type="AlphaFoldDB" id="A0A0F9DFU9"/>
<keyword evidence="2 6" id="KW-0812">Transmembrane</keyword>
<dbReference type="PANTHER" id="PTHR33507">
    <property type="entry name" value="INNER MEMBRANE PROTEIN YBBJ"/>
    <property type="match status" value="1"/>
</dbReference>
<evidence type="ECO:0000313" key="8">
    <source>
        <dbReference type="EMBL" id="KKL10878.1"/>
    </source>
</evidence>
<proteinExistence type="predicted"/>
<reference evidence="8" key="1">
    <citation type="journal article" date="2015" name="Nature">
        <title>Complex archaea that bridge the gap between prokaryotes and eukaryotes.</title>
        <authorList>
            <person name="Spang A."/>
            <person name="Saw J.H."/>
            <person name="Jorgensen S.L."/>
            <person name="Zaremba-Niedzwiedzka K."/>
            <person name="Martijn J."/>
            <person name="Lind A.E."/>
            <person name="van Eijk R."/>
            <person name="Schleper C."/>
            <person name="Guy L."/>
            <person name="Ettema T.J."/>
        </authorList>
    </citation>
    <scope>NUCLEOTIDE SEQUENCE</scope>
</reference>
<protein>
    <recommendedName>
        <fullName evidence="7">NfeD-like C-terminal domain-containing protein</fullName>
    </recommendedName>
</protein>
<evidence type="ECO:0000259" key="7">
    <source>
        <dbReference type="Pfam" id="PF01957"/>
    </source>
</evidence>
<evidence type="ECO:0000256" key="2">
    <source>
        <dbReference type="ARBA" id="ARBA00022692"/>
    </source>
</evidence>
<name>A0A0F9DFU9_9ZZZZ</name>
<evidence type="ECO:0000256" key="4">
    <source>
        <dbReference type="ARBA" id="ARBA00023136"/>
    </source>
</evidence>
<evidence type="ECO:0000256" key="5">
    <source>
        <dbReference type="SAM" id="MobiDB-lite"/>
    </source>
</evidence>
<sequence>MFWVWAILLLVLGLGLAILEIFFPSAGILGFLSAASILAAIFLGFRQGQVTGLAILVVAVIGLPIVVVTALKYWPSTAMGRRVLLMSPKSEDVLPENPRREHLKSFIGQVALTKCKMMPGGAIIVDGQTVDAVSEGMPIEAGQPVRVIEVSAHRVVVRPLDGEIPSETAQDPMQRPIDTVVPDPFEEPPG</sequence>
<comment type="caution">
    <text evidence="8">The sequence shown here is derived from an EMBL/GenBank/DDBJ whole genome shotgun (WGS) entry which is preliminary data.</text>
</comment>
<comment type="subcellular location">
    <subcellularLocation>
        <location evidence="1">Membrane</location>
        <topology evidence="1">Multi-pass membrane protein</topology>
    </subcellularLocation>
</comment>
<evidence type="ECO:0000256" key="1">
    <source>
        <dbReference type="ARBA" id="ARBA00004141"/>
    </source>
</evidence>
<dbReference type="Pfam" id="PF01957">
    <property type="entry name" value="NfeD"/>
    <property type="match status" value="1"/>
</dbReference>
<dbReference type="EMBL" id="LAZR01041885">
    <property type="protein sequence ID" value="KKL10878.1"/>
    <property type="molecule type" value="Genomic_DNA"/>
</dbReference>
<gene>
    <name evidence="8" type="ORF">LCGC14_2551410</name>
</gene>
<feature type="region of interest" description="Disordered" evidence="5">
    <location>
        <begin position="164"/>
        <end position="190"/>
    </location>
</feature>
<accession>A0A0F9DFU9</accession>
<dbReference type="PANTHER" id="PTHR33507:SF4">
    <property type="entry name" value="NODULATION COMPETITIVENESS PROTEIN NFED"/>
    <property type="match status" value="1"/>
</dbReference>
<dbReference type="InterPro" id="IPR002810">
    <property type="entry name" value="NfeD-like_C"/>
</dbReference>
<dbReference type="GO" id="GO:0016020">
    <property type="term" value="C:membrane"/>
    <property type="evidence" value="ECO:0007669"/>
    <property type="project" value="UniProtKB-SubCell"/>
</dbReference>
<dbReference type="InterPro" id="IPR012340">
    <property type="entry name" value="NA-bd_OB-fold"/>
</dbReference>